<dbReference type="PANTHER" id="PTHR24100:SF151">
    <property type="entry name" value="ICOS LIGAND"/>
    <property type="match status" value="1"/>
</dbReference>
<keyword evidence="4" id="KW-1015">Disulfide bond</keyword>
<dbReference type="OMA" id="KCESAGW"/>
<name>A0A669DJ68_ORENI</name>
<keyword evidence="6" id="KW-0393">Immunoglobulin domain</keyword>
<dbReference type="Ensembl" id="ENSONIT00000048191.1">
    <property type="protein sequence ID" value="ENSONIP00000058471.1"/>
    <property type="gene ID" value="ENSONIG00000035718.1"/>
</dbReference>
<evidence type="ECO:0000256" key="1">
    <source>
        <dbReference type="ARBA" id="ARBA00004370"/>
    </source>
</evidence>
<accession>A0A669DJ68</accession>
<dbReference type="GO" id="GO:0050863">
    <property type="term" value="P:regulation of T cell activation"/>
    <property type="evidence" value="ECO:0007669"/>
    <property type="project" value="UniProtKB-ARBA"/>
</dbReference>
<dbReference type="InterPro" id="IPR036179">
    <property type="entry name" value="Ig-like_dom_sf"/>
</dbReference>
<dbReference type="GO" id="GO:0005102">
    <property type="term" value="F:signaling receptor binding"/>
    <property type="evidence" value="ECO:0007669"/>
    <property type="project" value="TreeGrafter"/>
</dbReference>
<dbReference type="SMART" id="SM00406">
    <property type="entry name" value="IGv"/>
    <property type="match status" value="1"/>
</dbReference>
<feature type="domain" description="Ig-like" evidence="7">
    <location>
        <begin position="1"/>
        <end position="104"/>
    </location>
</feature>
<evidence type="ECO:0000256" key="2">
    <source>
        <dbReference type="ARBA" id="ARBA00022729"/>
    </source>
</evidence>
<dbReference type="InterPro" id="IPR007110">
    <property type="entry name" value="Ig-like_dom"/>
</dbReference>
<dbReference type="SUPFAM" id="SSF48726">
    <property type="entry name" value="Immunoglobulin"/>
    <property type="match status" value="1"/>
</dbReference>
<dbReference type="AlphaFoldDB" id="A0A669DJ68"/>
<dbReference type="InterPro" id="IPR013783">
    <property type="entry name" value="Ig-like_fold"/>
</dbReference>
<evidence type="ECO:0000259" key="7">
    <source>
        <dbReference type="PROSITE" id="PS50835"/>
    </source>
</evidence>
<organism evidence="8 9">
    <name type="scientific">Oreochromis niloticus</name>
    <name type="common">Nile tilapia</name>
    <name type="synonym">Tilapia nilotica</name>
    <dbReference type="NCBI Taxonomy" id="8128"/>
    <lineage>
        <taxon>Eukaryota</taxon>
        <taxon>Metazoa</taxon>
        <taxon>Chordata</taxon>
        <taxon>Craniata</taxon>
        <taxon>Vertebrata</taxon>
        <taxon>Euteleostomi</taxon>
        <taxon>Actinopterygii</taxon>
        <taxon>Neopterygii</taxon>
        <taxon>Teleostei</taxon>
        <taxon>Neoteleostei</taxon>
        <taxon>Acanthomorphata</taxon>
        <taxon>Ovalentaria</taxon>
        <taxon>Cichlomorphae</taxon>
        <taxon>Cichliformes</taxon>
        <taxon>Cichlidae</taxon>
        <taxon>African cichlids</taxon>
        <taxon>Pseudocrenilabrinae</taxon>
        <taxon>Oreochromini</taxon>
        <taxon>Oreochromis</taxon>
    </lineage>
</organism>
<evidence type="ECO:0000313" key="9">
    <source>
        <dbReference type="Proteomes" id="UP000005207"/>
    </source>
</evidence>
<comment type="subcellular location">
    <subcellularLocation>
        <location evidence="1">Membrane</location>
    </subcellularLocation>
</comment>
<dbReference type="SMART" id="SM00409">
    <property type="entry name" value="IG"/>
    <property type="match status" value="1"/>
</dbReference>
<protein>
    <recommendedName>
        <fullName evidence="7">Ig-like domain-containing protein</fullName>
    </recommendedName>
</protein>
<proteinExistence type="predicted"/>
<reference evidence="8" key="1">
    <citation type="submission" date="2025-08" db="UniProtKB">
        <authorList>
            <consortium name="Ensembl"/>
        </authorList>
    </citation>
    <scope>IDENTIFICATION</scope>
</reference>
<dbReference type="InterPro" id="IPR050504">
    <property type="entry name" value="IgSF_BTN/MOG"/>
</dbReference>
<dbReference type="Gene3D" id="2.60.40.10">
    <property type="entry name" value="Immunoglobulins"/>
    <property type="match status" value="1"/>
</dbReference>
<keyword evidence="3" id="KW-0472">Membrane</keyword>
<dbReference type="InParanoid" id="A0A669DJ68"/>
<dbReference type="InterPro" id="IPR003599">
    <property type="entry name" value="Ig_sub"/>
</dbReference>
<dbReference type="InterPro" id="IPR013106">
    <property type="entry name" value="Ig_V-set"/>
</dbReference>
<evidence type="ECO:0000256" key="4">
    <source>
        <dbReference type="ARBA" id="ARBA00023157"/>
    </source>
</evidence>
<evidence type="ECO:0000256" key="5">
    <source>
        <dbReference type="ARBA" id="ARBA00023180"/>
    </source>
</evidence>
<evidence type="ECO:0000256" key="6">
    <source>
        <dbReference type="ARBA" id="ARBA00023319"/>
    </source>
</evidence>
<sequence length="141" mass="16028">MVARVGDEITLPCHLKPAIDIIAKTLEWTRADLDPNFVFVWRAHQEFEKTKHPSYKGRSSLSTDELRHENISLKLSNVTLSDKGRYKCFIDEMDTECSNNLVVASDVASSRFLSLAGIDVEKREITLKCESAGWYPEPELL</sequence>
<reference evidence="8" key="2">
    <citation type="submission" date="2025-09" db="UniProtKB">
        <authorList>
            <consortium name="Ensembl"/>
        </authorList>
    </citation>
    <scope>IDENTIFICATION</scope>
</reference>
<dbReference type="Proteomes" id="UP000005207">
    <property type="component" value="Unplaced"/>
</dbReference>
<evidence type="ECO:0000256" key="3">
    <source>
        <dbReference type="ARBA" id="ARBA00023136"/>
    </source>
</evidence>
<dbReference type="GO" id="GO:0001817">
    <property type="term" value="P:regulation of cytokine production"/>
    <property type="evidence" value="ECO:0007669"/>
    <property type="project" value="TreeGrafter"/>
</dbReference>
<keyword evidence="2" id="KW-0732">Signal</keyword>
<dbReference type="PANTHER" id="PTHR24100">
    <property type="entry name" value="BUTYROPHILIN"/>
    <property type="match status" value="1"/>
</dbReference>
<dbReference type="GO" id="GO:1903037">
    <property type="term" value="P:regulation of leukocyte cell-cell adhesion"/>
    <property type="evidence" value="ECO:0007669"/>
    <property type="project" value="UniProtKB-ARBA"/>
</dbReference>
<dbReference type="Pfam" id="PF07686">
    <property type="entry name" value="V-set"/>
    <property type="match status" value="1"/>
</dbReference>
<dbReference type="GO" id="GO:0009897">
    <property type="term" value="C:external side of plasma membrane"/>
    <property type="evidence" value="ECO:0007669"/>
    <property type="project" value="TreeGrafter"/>
</dbReference>
<keyword evidence="5" id="KW-0325">Glycoprotein</keyword>
<dbReference type="PROSITE" id="PS50835">
    <property type="entry name" value="IG_LIKE"/>
    <property type="match status" value="1"/>
</dbReference>
<evidence type="ECO:0000313" key="8">
    <source>
        <dbReference type="Ensembl" id="ENSONIP00000058471.1"/>
    </source>
</evidence>
<keyword evidence="9" id="KW-1185">Reference proteome</keyword>
<dbReference type="GeneTree" id="ENSGT01050000244843"/>
<dbReference type="FunFam" id="2.60.40.10:FF:000142">
    <property type="entry name" value="V-set domain-containing T-cell activation inhibitor 1"/>
    <property type="match status" value="1"/>
</dbReference>
<dbReference type="GO" id="GO:0050852">
    <property type="term" value="P:T cell receptor signaling pathway"/>
    <property type="evidence" value="ECO:0007669"/>
    <property type="project" value="TreeGrafter"/>
</dbReference>